<dbReference type="PATRIC" id="fig|1562970.3.peg.1177"/>
<accession>A0A098C0I9</accession>
<dbReference type="GO" id="GO:0051301">
    <property type="term" value="P:cell division"/>
    <property type="evidence" value="ECO:0007669"/>
    <property type="project" value="InterPro"/>
</dbReference>
<feature type="transmembrane region" description="Helical" evidence="2">
    <location>
        <begin position="12"/>
        <end position="34"/>
    </location>
</feature>
<evidence type="ECO:0000313" key="3">
    <source>
        <dbReference type="EMBL" id="CEA15941.1"/>
    </source>
</evidence>
<keyword evidence="4" id="KW-1185">Reference proteome</keyword>
<dbReference type="InterPro" id="IPR039076">
    <property type="entry name" value="DivIC"/>
</dbReference>
<dbReference type="STRING" id="1562970.ING2E5B_1189"/>
<dbReference type="EMBL" id="LN515532">
    <property type="protein sequence ID" value="CEA15941.1"/>
    <property type="molecule type" value="Genomic_DNA"/>
</dbReference>
<dbReference type="PANTHER" id="PTHR40027">
    <property type="entry name" value="CELL DIVISION PROTEIN DIVIC"/>
    <property type="match status" value="1"/>
</dbReference>
<sequence length="103" mass="12250">MKDNIKKFGTKRVAGLTVTQIIILLVLILMLFFFSDSSILKRLRNESQIKDLEAQIEFYQNQSKSDKEKLDELQSNTDDLEKFARENYFMKKENEEIFIIDHK</sequence>
<dbReference type="AlphaFoldDB" id="A0A098C0I9"/>
<evidence type="ECO:0008006" key="5">
    <source>
        <dbReference type="Google" id="ProtNLM"/>
    </source>
</evidence>
<gene>
    <name evidence="3" type="ORF">ING2E5B_1189</name>
</gene>
<reference evidence="3 4" key="1">
    <citation type="submission" date="2014-08" db="EMBL/GenBank/DDBJ databases">
        <authorList>
            <person name="Wibberg D."/>
        </authorList>
    </citation>
    <scope>NUCLEOTIDE SEQUENCE [LARGE SCALE GENOMIC DNA]</scope>
    <source>
        <strain evidence="4">ING2-E5B</strain>
    </source>
</reference>
<keyword evidence="1" id="KW-0175">Coiled coil</keyword>
<dbReference type="InterPro" id="IPR007060">
    <property type="entry name" value="FtsL/DivIC"/>
</dbReference>
<dbReference type="Proteomes" id="UP000032417">
    <property type="component" value="Chromosome 1"/>
</dbReference>
<proteinExistence type="predicted"/>
<organism evidence="3 4">
    <name type="scientific">Fermentimonas caenicola</name>
    <dbReference type="NCBI Taxonomy" id="1562970"/>
    <lineage>
        <taxon>Bacteria</taxon>
        <taxon>Pseudomonadati</taxon>
        <taxon>Bacteroidota</taxon>
        <taxon>Bacteroidia</taxon>
        <taxon>Bacteroidales</taxon>
        <taxon>Dysgonomonadaceae</taxon>
        <taxon>Fermentimonas</taxon>
    </lineage>
</organism>
<dbReference type="KEGG" id="pbt:ING2E5B_1189"/>
<dbReference type="OrthoDB" id="1467719at2"/>
<keyword evidence="2" id="KW-1133">Transmembrane helix</keyword>
<dbReference type="HOGENOM" id="CLU_148655_1_0_10"/>
<dbReference type="Pfam" id="PF04977">
    <property type="entry name" value="DivIC"/>
    <property type="match status" value="1"/>
</dbReference>
<evidence type="ECO:0000313" key="4">
    <source>
        <dbReference type="Proteomes" id="UP000032417"/>
    </source>
</evidence>
<protein>
    <recommendedName>
        <fullName evidence="5">Septum formation initiator</fullName>
    </recommendedName>
</protein>
<keyword evidence="2" id="KW-0472">Membrane</keyword>
<evidence type="ECO:0000256" key="2">
    <source>
        <dbReference type="SAM" id="Phobius"/>
    </source>
</evidence>
<name>A0A098C0I9_9BACT</name>
<evidence type="ECO:0000256" key="1">
    <source>
        <dbReference type="SAM" id="Coils"/>
    </source>
</evidence>
<keyword evidence="2" id="KW-0812">Transmembrane</keyword>
<feature type="coiled-coil region" evidence="1">
    <location>
        <begin position="42"/>
        <end position="76"/>
    </location>
</feature>
<dbReference type="PANTHER" id="PTHR40027:SF1">
    <property type="entry name" value="CELL DIVISION PROTEIN DIVIC"/>
    <property type="match status" value="1"/>
</dbReference>